<comment type="caution">
    <text evidence="4">The sequence shown here is derived from an EMBL/GenBank/DDBJ whole genome shotgun (WGS) entry which is preliminary data.</text>
</comment>
<dbReference type="Gene3D" id="3.90.79.10">
    <property type="entry name" value="Nucleoside Triphosphate Pyrophosphohydrolase"/>
    <property type="match status" value="1"/>
</dbReference>
<gene>
    <name evidence="4" type="ORF">H8S08_06805</name>
</gene>
<evidence type="ECO:0000313" key="5">
    <source>
        <dbReference type="Proteomes" id="UP000636891"/>
    </source>
</evidence>
<proteinExistence type="predicted"/>
<dbReference type="EMBL" id="JACOOK010000003">
    <property type="protein sequence ID" value="MBC5616727.1"/>
    <property type="molecule type" value="Genomic_DNA"/>
</dbReference>
<protein>
    <submittedName>
        <fullName evidence="4">NUDIX hydrolase</fullName>
    </submittedName>
</protein>
<evidence type="ECO:0000256" key="1">
    <source>
        <dbReference type="ARBA" id="ARBA00001946"/>
    </source>
</evidence>
<evidence type="ECO:0000256" key="2">
    <source>
        <dbReference type="ARBA" id="ARBA00022801"/>
    </source>
</evidence>
<dbReference type="InterPro" id="IPR000086">
    <property type="entry name" value="NUDIX_hydrolase_dom"/>
</dbReference>
<keyword evidence="5" id="KW-1185">Reference proteome</keyword>
<accession>A0ABR7CM38</accession>
<dbReference type="PANTHER" id="PTHR43046">
    <property type="entry name" value="GDP-MANNOSE MANNOSYL HYDROLASE"/>
    <property type="match status" value="1"/>
</dbReference>
<sequence>MDLRKDIRRLQKRYFRHFPEEKAETGPFTEFVARFDGESLYDRKNFAGHITAGGVIVSRASRRVLLLKHRQLGKWLQPGGHVEAADDSVLDAAYREIAEETGIRSEQLTPLTFPGETALPLDMDSHYIPACAAKNEAEHTHHDMRFVFLFDGDDDRVMIDRNESDAFRWVSLDELAAIPDFRDLAPRIETLLGEADAK</sequence>
<dbReference type="GO" id="GO:0016787">
    <property type="term" value="F:hydrolase activity"/>
    <property type="evidence" value="ECO:0007669"/>
    <property type="project" value="UniProtKB-KW"/>
</dbReference>
<evidence type="ECO:0000259" key="3">
    <source>
        <dbReference type="PROSITE" id="PS51462"/>
    </source>
</evidence>
<organism evidence="4 5">
    <name type="scientific">Alistipes hominis</name>
    <dbReference type="NCBI Taxonomy" id="2763015"/>
    <lineage>
        <taxon>Bacteria</taxon>
        <taxon>Pseudomonadati</taxon>
        <taxon>Bacteroidota</taxon>
        <taxon>Bacteroidia</taxon>
        <taxon>Bacteroidales</taxon>
        <taxon>Rikenellaceae</taxon>
        <taxon>Alistipes</taxon>
    </lineage>
</organism>
<evidence type="ECO:0000313" key="4">
    <source>
        <dbReference type="EMBL" id="MBC5616727.1"/>
    </source>
</evidence>
<keyword evidence="2 4" id="KW-0378">Hydrolase</keyword>
<dbReference type="CDD" id="cd03674">
    <property type="entry name" value="NUDIX_Hydrolase"/>
    <property type="match status" value="1"/>
</dbReference>
<feature type="domain" description="Nudix hydrolase" evidence="3">
    <location>
        <begin position="47"/>
        <end position="192"/>
    </location>
</feature>
<dbReference type="PANTHER" id="PTHR43046:SF14">
    <property type="entry name" value="MUTT_NUDIX FAMILY PROTEIN"/>
    <property type="match status" value="1"/>
</dbReference>
<dbReference type="InterPro" id="IPR015797">
    <property type="entry name" value="NUDIX_hydrolase-like_dom_sf"/>
</dbReference>
<comment type="cofactor">
    <cofactor evidence="1">
        <name>Mg(2+)</name>
        <dbReference type="ChEBI" id="CHEBI:18420"/>
    </cofactor>
</comment>
<name>A0ABR7CM38_9BACT</name>
<dbReference type="Proteomes" id="UP000636891">
    <property type="component" value="Unassembled WGS sequence"/>
</dbReference>
<reference evidence="4 5" key="1">
    <citation type="submission" date="2020-08" db="EMBL/GenBank/DDBJ databases">
        <title>Genome public.</title>
        <authorList>
            <person name="Liu C."/>
            <person name="Sun Q."/>
        </authorList>
    </citation>
    <scope>NUCLEOTIDE SEQUENCE [LARGE SCALE GENOMIC DNA]</scope>
    <source>
        <strain evidence="4 5">New-7</strain>
    </source>
</reference>
<dbReference type="PROSITE" id="PS51462">
    <property type="entry name" value="NUDIX"/>
    <property type="match status" value="1"/>
</dbReference>
<dbReference type="SUPFAM" id="SSF55811">
    <property type="entry name" value="Nudix"/>
    <property type="match status" value="1"/>
</dbReference>
<dbReference type="Pfam" id="PF00293">
    <property type="entry name" value="NUDIX"/>
    <property type="match status" value="1"/>
</dbReference>
<dbReference type="RefSeq" id="WP_101572490.1">
    <property type="nucleotide sequence ID" value="NZ_JACOOK010000003.1"/>
</dbReference>